<feature type="compositionally biased region" description="Basic and acidic residues" evidence="1">
    <location>
        <begin position="148"/>
        <end position="162"/>
    </location>
</feature>
<reference evidence="5" key="1">
    <citation type="submission" date="2020-01" db="EMBL/GenBank/DDBJ databases">
        <title>'Steroidobacter agaridevorans' sp. nov., agar-degrading bacteria isolated from rhizosphere soils.</title>
        <authorList>
            <person name="Ikenaga M."/>
            <person name="Kataoka M."/>
            <person name="Murouchi A."/>
            <person name="Katsuragi S."/>
            <person name="Sakai M."/>
        </authorList>
    </citation>
    <scope>NUCLEOTIDE SEQUENCE [LARGE SCALE GENOMIC DNA]</scope>
    <source>
        <strain evidence="5">YU21-B</strain>
    </source>
</reference>
<comment type="caution">
    <text evidence="4">The sequence shown here is derived from an EMBL/GenBank/DDBJ whole genome shotgun (WGS) entry which is preliminary data.</text>
</comment>
<dbReference type="Pfam" id="PF19762">
    <property type="entry name" value="DUF6249"/>
    <property type="match status" value="1"/>
</dbReference>
<feature type="transmembrane region" description="Helical" evidence="2">
    <location>
        <begin position="121"/>
        <end position="140"/>
    </location>
</feature>
<keyword evidence="2" id="KW-0812">Transmembrane</keyword>
<evidence type="ECO:0000313" key="5">
    <source>
        <dbReference type="Proteomes" id="UP000445000"/>
    </source>
</evidence>
<feature type="transmembrane region" description="Helical" evidence="2">
    <location>
        <begin position="95"/>
        <end position="115"/>
    </location>
</feature>
<keyword evidence="2" id="KW-0472">Membrane</keyword>
<dbReference type="EMBL" id="BLJN01000003">
    <property type="protein sequence ID" value="GFE81004.1"/>
    <property type="molecule type" value="Genomic_DNA"/>
</dbReference>
<protein>
    <recommendedName>
        <fullName evidence="3">DUF6249 domain-containing protein</fullName>
    </recommendedName>
</protein>
<evidence type="ECO:0000256" key="2">
    <source>
        <dbReference type="SAM" id="Phobius"/>
    </source>
</evidence>
<evidence type="ECO:0000313" key="4">
    <source>
        <dbReference type="EMBL" id="GFE81004.1"/>
    </source>
</evidence>
<feature type="region of interest" description="Disordered" evidence="1">
    <location>
        <begin position="148"/>
        <end position="171"/>
    </location>
</feature>
<sequence length="171" mass="19111">MQGVGRVPTPRLEIWYFEAGNMLSDLVPILAIVFSLGLPLSAVIIWIALNYRKRVRLMELSHAERMAAIERGMEVPPLPLELIDGQSRRRPRSSLLPGLVWFFIGLAMVAGSISIGDDLPVVFGLVPLAIGLAYLIYYAVEGRHVEARQQEQDMRDRAERNGRYSQGPATL</sequence>
<name>A0A829YC81_9GAMM</name>
<evidence type="ECO:0000256" key="1">
    <source>
        <dbReference type="SAM" id="MobiDB-lite"/>
    </source>
</evidence>
<keyword evidence="5" id="KW-1185">Reference proteome</keyword>
<organism evidence="4 5">
    <name type="scientific">Steroidobacter agaridevorans</name>
    <dbReference type="NCBI Taxonomy" id="2695856"/>
    <lineage>
        <taxon>Bacteria</taxon>
        <taxon>Pseudomonadati</taxon>
        <taxon>Pseudomonadota</taxon>
        <taxon>Gammaproteobacteria</taxon>
        <taxon>Steroidobacterales</taxon>
        <taxon>Steroidobacteraceae</taxon>
        <taxon>Steroidobacter</taxon>
    </lineage>
</organism>
<accession>A0A829YC81</accession>
<keyword evidence="2" id="KW-1133">Transmembrane helix</keyword>
<evidence type="ECO:0000259" key="3">
    <source>
        <dbReference type="Pfam" id="PF19762"/>
    </source>
</evidence>
<proteinExistence type="predicted"/>
<feature type="domain" description="DUF6249" evidence="3">
    <location>
        <begin position="29"/>
        <end position="141"/>
    </location>
</feature>
<dbReference type="InterPro" id="IPR046216">
    <property type="entry name" value="DUF6249"/>
</dbReference>
<gene>
    <name evidence="4" type="ORF">GCM10011487_30040</name>
</gene>
<dbReference type="Proteomes" id="UP000445000">
    <property type="component" value="Unassembled WGS sequence"/>
</dbReference>
<feature type="transmembrane region" description="Helical" evidence="2">
    <location>
        <begin position="26"/>
        <end position="49"/>
    </location>
</feature>
<dbReference type="AlphaFoldDB" id="A0A829YC81"/>